<evidence type="ECO:0000313" key="2">
    <source>
        <dbReference type="Proteomes" id="UP001054837"/>
    </source>
</evidence>
<dbReference type="Proteomes" id="UP001054837">
    <property type="component" value="Unassembled WGS sequence"/>
</dbReference>
<dbReference type="AlphaFoldDB" id="A0AAV4QDB0"/>
<organism evidence="1 2">
    <name type="scientific">Caerostris darwini</name>
    <dbReference type="NCBI Taxonomy" id="1538125"/>
    <lineage>
        <taxon>Eukaryota</taxon>
        <taxon>Metazoa</taxon>
        <taxon>Ecdysozoa</taxon>
        <taxon>Arthropoda</taxon>
        <taxon>Chelicerata</taxon>
        <taxon>Arachnida</taxon>
        <taxon>Araneae</taxon>
        <taxon>Araneomorphae</taxon>
        <taxon>Entelegynae</taxon>
        <taxon>Araneoidea</taxon>
        <taxon>Araneidae</taxon>
        <taxon>Caerostris</taxon>
    </lineage>
</organism>
<keyword evidence="2" id="KW-1185">Reference proteome</keyword>
<comment type="caution">
    <text evidence="1">The sequence shown here is derived from an EMBL/GenBank/DDBJ whole genome shotgun (WGS) entry which is preliminary data.</text>
</comment>
<dbReference type="EMBL" id="BPLQ01004331">
    <property type="protein sequence ID" value="GIY07312.1"/>
    <property type="molecule type" value="Genomic_DNA"/>
</dbReference>
<evidence type="ECO:0000313" key="1">
    <source>
        <dbReference type="EMBL" id="GIY07312.1"/>
    </source>
</evidence>
<proteinExistence type="predicted"/>
<name>A0AAV4QDB0_9ARAC</name>
<reference evidence="1 2" key="1">
    <citation type="submission" date="2021-06" db="EMBL/GenBank/DDBJ databases">
        <title>Caerostris darwini draft genome.</title>
        <authorList>
            <person name="Kono N."/>
            <person name="Arakawa K."/>
        </authorList>
    </citation>
    <scope>NUCLEOTIDE SEQUENCE [LARGE SCALE GENOMIC DNA]</scope>
</reference>
<sequence length="88" mass="9767">MFLHRLHLSPLSTPTADDPFRMGGGTGVPPFFFDLDTLWWRLGDRWVSAGSDCSDGTIGPLPMHGGNPCLGFTLNRQSVVPILTLRWR</sequence>
<gene>
    <name evidence="1" type="ORF">CDAR_20621</name>
</gene>
<protein>
    <submittedName>
        <fullName evidence="1">Uncharacterized protein</fullName>
    </submittedName>
</protein>
<accession>A0AAV4QDB0</accession>